<keyword evidence="1" id="KW-0812">Transmembrane</keyword>
<reference evidence="2 3" key="1">
    <citation type="submission" date="2018-07" db="EMBL/GenBank/DDBJ databases">
        <title>Genomic Encyclopedia of Type Strains, Phase III (KMG-III): the genomes of soil and plant-associated and newly described type strains.</title>
        <authorList>
            <person name="Whitman W."/>
        </authorList>
    </citation>
    <scope>NUCLEOTIDE SEQUENCE [LARGE SCALE GENOMIC DNA]</scope>
    <source>
        <strain evidence="2 3">CECT 8575</strain>
    </source>
</reference>
<feature type="transmembrane region" description="Helical" evidence="1">
    <location>
        <begin position="31"/>
        <end position="48"/>
    </location>
</feature>
<dbReference type="Proteomes" id="UP000253495">
    <property type="component" value="Unassembled WGS sequence"/>
</dbReference>
<evidence type="ECO:0000313" key="2">
    <source>
        <dbReference type="EMBL" id="RCW39768.1"/>
    </source>
</evidence>
<keyword evidence="1" id="KW-0472">Membrane</keyword>
<protein>
    <submittedName>
        <fullName evidence="2">Uncharacterized protein</fullName>
    </submittedName>
</protein>
<evidence type="ECO:0000256" key="1">
    <source>
        <dbReference type="SAM" id="Phobius"/>
    </source>
</evidence>
<proteinExistence type="predicted"/>
<comment type="caution">
    <text evidence="2">The sequence shown here is derived from an EMBL/GenBank/DDBJ whole genome shotgun (WGS) entry which is preliminary data.</text>
</comment>
<gene>
    <name evidence="2" type="ORF">DFQ14_11429</name>
</gene>
<sequence>MTETWETQRGALELLSMVVIGTGVPLAGESTALQVIWLLALVVAAFVARRQLGQASPAPH</sequence>
<organism evidence="2 3">
    <name type="scientific">Halopolyspora algeriensis</name>
    <dbReference type="NCBI Taxonomy" id="1500506"/>
    <lineage>
        <taxon>Bacteria</taxon>
        <taxon>Bacillati</taxon>
        <taxon>Actinomycetota</taxon>
        <taxon>Actinomycetes</taxon>
        <taxon>Actinomycetes incertae sedis</taxon>
        <taxon>Halopolyspora</taxon>
    </lineage>
</organism>
<dbReference type="EMBL" id="QPJC01000014">
    <property type="protein sequence ID" value="RCW39768.1"/>
    <property type="molecule type" value="Genomic_DNA"/>
</dbReference>
<evidence type="ECO:0000313" key="3">
    <source>
        <dbReference type="Proteomes" id="UP000253495"/>
    </source>
</evidence>
<keyword evidence="3" id="KW-1185">Reference proteome</keyword>
<dbReference type="AlphaFoldDB" id="A0A368VF46"/>
<name>A0A368VF46_9ACTN</name>
<dbReference type="RefSeq" id="WP_114454554.1">
    <property type="nucleotide sequence ID" value="NZ_QPJC01000014.1"/>
</dbReference>
<accession>A0A368VF46</accession>
<keyword evidence="1" id="KW-1133">Transmembrane helix</keyword>